<dbReference type="InterPro" id="IPR046532">
    <property type="entry name" value="DUF6597"/>
</dbReference>
<dbReference type="Gene3D" id="1.10.10.60">
    <property type="entry name" value="Homeodomain-like"/>
    <property type="match status" value="1"/>
</dbReference>
<evidence type="ECO:0000313" key="6">
    <source>
        <dbReference type="EMBL" id="MDP9825122.1"/>
    </source>
</evidence>
<dbReference type="SMART" id="SM00342">
    <property type="entry name" value="HTH_ARAC"/>
    <property type="match status" value="1"/>
</dbReference>
<keyword evidence="1" id="KW-0805">Transcription regulation</keyword>
<keyword evidence="7" id="KW-1185">Reference proteome</keyword>
<dbReference type="EMBL" id="JAUSQZ010000001">
    <property type="protein sequence ID" value="MDP9825122.1"/>
    <property type="molecule type" value="Genomic_DNA"/>
</dbReference>
<protein>
    <submittedName>
        <fullName evidence="6">AraC-like DNA-binding protein</fullName>
    </submittedName>
</protein>
<proteinExistence type="predicted"/>
<evidence type="ECO:0000259" key="5">
    <source>
        <dbReference type="PROSITE" id="PS01124"/>
    </source>
</evidence>
<evidence type="ECO:0000313" key="7">
    <source>
        <dbReference type="Proteomes" id="UP001235712"/>
    </source>
</evidence>
<sequence>MKSVDQDSRGIIEPSEFRRRYQLNRHPAGDALEGLVSWFWVVTWALPPGATHTQELLTHPCANLYVTPQEPPEDPEGQKAPEDREDQEDPPTVAELEGVLLHRSSRRLAGEGICVAAMTTPGGLGAFLDSPASTYNDRTVPLTQALGTDDARLIEEIQAADDESAKVAVLRRTLEAQVRPHRTGPARTVAAAARLAETDRTIRRVEQLARQSGTSVRTLQRLFAEYAGVSPTWVLRRYRLLDAAESVRHGEPVRWARVATDLGYSDQAHLVRDFSAAIGSTPAAYASAQAT</sequence>
<evidence type="ECO:0000256" key="2">
    <source>
        <dbReference type="ARBA" id="ARBA00023125"/>
    </source>
</evidence>
<comment type="caution">
    <text evidence="6">The sequence shown here is derived from an EMBL/GenBank/DDBJ whole genome shotgun (WGS) entry which is preliminary data.</text>
</comment>
<dbReference type="PROSITE" id="PS01124">
    <property type="entry name" value="HTH_ARAC_FAMILY_2"/>
    <property type="match status" value="1"/>
</dbReference>
<feature type="region of interest" description="Disordered" evidence="4">
    <location>
        <begin position="65"/>
        <end position="91"/>
    </location>
</feature>
<dbReference type="InterPro" id="IPR050204">
    <property type="entry name" value="AraC_XylS_family_regulators"/>
</dbReference>
<gene>
    <name evidence="6" type="ORF">J2S57_000871</name>
</gene>
<organism evidence="6 7">
    <name type="scientific">Kineosporia succinea</name>
    <dbReference type="NCBI Taxonomy" id="84632"/>
    <lineage>
        <taxon>Bacteria</taxon>
        <taxon>Bacillati</taxon>
        <taxon>Actinomycetota</taxon>
        <taxon>Actinomycetes</taxon>
        <taxon>Kineosporiales</taxon>
        <taxon>Kineosporiaceae</taxon>
        <taxon>Kineosporia</taxon>
    </lineage>
</organism>
<dbReference type="InterPro" id="IPR018060">
    <property type="entry name" value="HTH_AraC"/>
</dbReference>
<dbReference type="Proteomes" id="UP001235712">
    <property type="component" value="Unassembled WGS sequence"/>
</dbReference>
<evidence type="ECO:0000256" key="3">
    <source>
        <dbReference type="ARBA" id="ARBA00023163"/>
    </source>
</evidence>
<feature type="domain" description="HTH araC/xylS-type" evidence="5">
    <location>
        <begin position="204"/>
        <end position="288"/>
    </location>
</feature>
<dbReference type="Pfam" id="PF20240">
    <property type="entry name" value="DUF6597"/>
    <property type="match status" value="1"/>
</dbReference>
<dbReference type="RefSeq" id="WP_307238580.1">
    <property type="nucleotide sequence ID" value="NZ_JAUSQZ010000001.1"/>
</dbReference>
<accession>A0ABT9NXZ9</accession>
<name>A0ABT9NXZ9_9ACTN</name>
<evidence type="ECO:0000256" key="4">
    <source>
        <dbReference type="SAM" id="MobiDB-lite"/>
    </source>
</evidence>
<dbReference type="PANTHER" id="PTHR46796">
    <property type="entry name" value="HTH-TYPE TRANSCRIPTIONAL ACTIVATOR RHAS-RELATED"/>
    <property type="match status" value="1"/>
</dbReference>
<keyword evidence="2" id="KW-0238">DNA-binding</keyword>
<keyword evidence="3" id="KW-0804">Transcription</keyword>
<reference evidence="6 7" key="1">
    <citation type="submission" date="2023-07" db="EMBL/GenBank/DDBJ databases">
        <title>Sequencing the genomes of 1000 actinobacteria strains.</title>
        <authorList>
            <person name="Klenk H.-P."/>
        </authorList>
    </citation>
    <scope>NUCLEOTIDE SEQUENCE [LARGE SCALE GENOMIC DNA]</scope>
    <source>
        <strain evidence="6 7">DSM 44388</strain>
    </source>
</reference>
<evidence type="ECO:0000256" key="1">
    <source>
        <dbReference type="ARBA" id="ARBA00023015"/>
    </source>
</evidence>
<dbReference type="Pfam" id="PF12833">
    <property type="entry name" value="HTH_18"/>
    <property type="match status" value="1"/>
</dbReference>